<name>A0ACB6ZCF1_THEGA</name>
<sequence length="833" mass="90287">MKRELERISGAGSVDVDSPRAKRRKETAQAVMPTTTSKSNNVASDPSAIKLRQDAFSLWSTIKDATNKEGRLLSTEFLRLPSKRQYADYYQQIQNPIALDEIKSRIETEKYPSLDVVRQDLELCFKNAKKYNMKDSPIWKDAKHLHKLVNKEYARLIGEPPEEAKAADAENDGDAGSGDEGGKKKKTPNLSRMLKSRLQKLVDKTDDDGRVISAEFMELPSKKMWPGYYKVIKKPQCFENVFKKLKRKEYHTSADFSKDVQLVFSNAMEFNSEGSQIHEDAQTLKSYFYQLMSDLPAPHSLPEYSTSTGTSKITLRLPGTGATSTSATNVVTSTPVKGGSVVLRVPGLPKDTSAATTTKATEPETLTSGLGTTTRSRAAKEEAAVAEPTPIQPTPSTSRTTASTTTTTTTTQPPRTISTPTTTITPAQTTTQPVATVPIQTYSTHYPNAPYQQPVDPSRPTSATPSTIQHTTSTTSYTPATILPAYPAYTSTGYTPSTTTTPLNPLSNLNNYGYTYGGAGFGAGATGTTPYSTANGISYTNATYVNPTTATTSSTPAPYYNATTTGTAQSANPNANANINVVTAPAVTKTPVPMPLRTFKTVLLITRACERRLELDAREGVKVWSVRLLNKEKGLMISGVKFDVPSRSTINSTPKVETAGGGQEEEEEGDVKMNENKDPEEEHEDDGDYEAEPSPTKRGVKGKRKGKGKGKVGRPKKVKVVPPPPSAAVAPATVTVPSVNTILEEEDVTVKINNAVVPLRSPISASTEVDDESDEEEDGDGEGIVTNGKEKKNKKGWEWDVDIPLGSSVLEISEKGGAVWKVYVDRNFLLDGP</sequence>
<organism evidence="1 2">
    <name type="scientific">Thelephora ganbajun</name>
    <name type="common">Ganba fungus</name>
    <dbReference type="NCBI Taxonomy" id="370292"/>
    <lineage>
        <taxon>Eukaryota</taxon>
        <taxon>Fungi</taxon>
        <taxon>Dikarya</taxon>
        <taxon>Basidiomycota</taxon>
        <taxon>Agaricomycotina</taxon>
        <taxon>Agaricomycetes</taxon>
        <taxon>Thelephorales</taxon>
        <taxon>Thelephoraceae</taxon>
        <taxon>Thelephora</taxon>
    </lineage>
</organism>
<evidence type="ECO:0000313" key="1">
    <source>
        <dbReference type="EMBL" id="KAF9647435.1"/>
    </source>
</evidence>
<protein>
    <submittedName>
        <fullName evidence="1">Bromodomain-containing protein</fullName>
    </submittedName>
</protein>
<dbReference type="EMBL" id="MU118033">
    <property type="protein sequence ID" value="KAF9647435.1"/>
    <property type="molecule type" value="Genomic_DNA"/>
</dbReference>
<proteinExistence type="predicted"/>
<reference evidence="1" key="2">
    <citation type="journal article" date="2020" name="Nat. Commun.">
        <title>Large-scale genome sequencing of mycorrhizal fungi provides insights into the early evolution of symbiotic traits.</title>
        <authorList>
            <person name="Miyauchi S."/>
            <person name="Kiss E."/>
            <person name="Kuo A."/>
            <person name="Drula E."/>
            <person name="Kohler A."/>
            <person name="Sanchez-Garcia M."/>
            <person name="Morin E."/>
            <person name="Andreopoulos B."/>
            <person name="Barry K.W."/>
            <person name="Bonito G."/>
            <person name="Buee M."/>
            <person name="Carver A."/>
            <person name="Chen C."/>
            <person name="Cichocki N."/>
            <person name="Clum A."/>
            <person name="Culley D."/>
            <person name="Crous P.W."/>
            <person name="Fauchery L."/>
            <person name="Girlanda M."/>
            <person name="Hayes R.D."/>
            <person name="Keri Z."/>
            <person name="LaButti K."/>
            <person name="Lipzen A."/>
            <person name="Lombard V."/>
            <person name="Magnuson J."/>
            <person name="Maillard F."/>
            <person name="Murat C."/>
            <person name="Nolan M."/>
            <person name="Ohm R.A."/>
            <person name="Pangilinan J."/>
            <person name="Pereira M.F."/>
            <person name="Perotto S."/>
            <person name="Peter M."/>
            <person name="Pfister S."/>
            <person name="Riley R."/>
            <person name="Sitrit Y."/>
            <person name="Stielow J.B."/>
            <person name="Szollosi G."/>
            <person name="Zifcakova L."/>
            <person name="Stursova M."/>
            <person name="Spatafora J.W."/>
            <person name="Tedersoo L."/>
            <person name="Vaario L.M."/>
            <person name="Yamada A."/>
            <person name="Yan M."/>
            <person name="Wang P."/>
            <person name="Xu J."/>
            <person name="Bruns T."/>
            <person name="Baldrian P."/>
            <person name="Vilgalys R."/>
            <person name="Dunand C."/>
            <person name="Henrissat B."/>
            <person name="Grigoriev I.V."/>
            <person name="Hibbett D."/>
            <person name="Nagy L.G."/>
            <person name="Martin F.M."/>
        </authorList>
    </citation>
    <scope>NUCLEOTIDE SEQUENCE</scope>
    <source>
        <strain evidence="1">P2</strain>
    </source>
</reference>
<dbReference type="Proteomes" id="UP000886501">
    <property type="component" value="Unassembled WGS sequence"/>
</dbReference>
<reference evidence="1" key="1">
    <citation type="submission" date="2019-10" db="EMBL/GenBank/DDBJ databases">
        <authorList>
            <consortium name="DOE Joint Genome Institute"/>
            <person name="Kuo A."/>
            <person name="Miyauchi S."/>
            <person name="Kiss E."/>
            <person name="Drula E."/>
            <person name="Kohler A."/>
            <person name="Sanchez-Garcia M."/>
            <person name="Andreopoulos B."/>
            <person name="Barry K.W."/>
            <person name="Bonito G."/>
            <person name="Buee M."/>
            <person name="Carver A."/>
            <person name="Chen C."/>
            <person name="Cichocki N."/>
            <person name="Clum A."/>
            <person name="Culley D."/>
            <person name="Crous P.W."/>
            <person name="Fauchery L."/>
            <person name="Girlanda M."/>
            <person name="Hayes R."/>
            <person name="Keri Z."/>
            <person name="Labutti K."/>
            <person name="Lipzen A."/>
            <person name="Lombard V."/>
            <person name="Magnuson J."/>
            <person name="Maillard F."/>
            <person name="Morin E."/>
            <person name="Murat C."/>
            <person name="Nolan M."/>
            <person name="Ohm R."/>
            <person name="Pangilinan J."/>
            <person name="Pereira M."/>
            <person name="Perotto S."/>
            <person name="Peter M."/>
            <person name="Riley R."/>
            <person name="Sitrit Y."/>
            <person name="Stielow B."/>
            <person name="Szollosi G."/>
            <person name="Zifcakova L."/>
            <person name="Stursova M."/>
            <person name="Spatafora J.W."/>
            <person name="Tedersoo L."/>
            <person name="Vaario L.-M."/>
            <person name="Yamada A."/>
            <person name="Yan M."/>
            <person name="Wang P."/>
            <person name="Xu J."/>
            <person name="Bruns T."/>
            <person name="Baldrian P."/>
            <person name="Vilgalys R."/>
            <person name="Henrissat B."/>
            <person name="Grigoriev I.V."/>
            <person name="Hibbett D."/>
            <person name="Nagy L.G."/>
            <person name="Martin F.M."/>
        </authorList>
    </citation>
    <scope>NUCLEOTIDE SEQUENCE</scope>
    <source>
        <strain evidence="1">P2</strain>
    </source>
</reference>
<comment type="caution">
    <text evidence="1">The sequence shown here is derived from an EMBL/GenBank/DDBJ whole genome shotgun (WGS) entry which is preliminary data.</text>
</comment>
<gene>
    <name evidence="1" type="ORF">BDM02DRAFT_3270228</name>
</gene>
<keyword evidence="2" id="KW-1185">Reference proteome</keyword>
<accession>A0ACB6ZCF1</accession>
<evidence type="ECO:0000313" key="2">
    <source>
        <dbReference type="Proteomes" id="UP000886501"/>
    </source>
</evidence>